<organism evidence="1 2">
    <name type="scientific">Candidatus Jettenia ecosi</name>
    <dbReference type="NCBI Taxonomy" id="2494326"/>
    <lineage>
        <taxon>Bacteria</taxon>
        <taxon>Pseudomonadati</taxon>
        <taxon>Planctomycetota</taxon>
        <taxon>Candidatus Brocadiia</taxon>
        <taxon>Candidatus Brocadiales</taxon>
        <taxon>Candidatus Brocadiaceae</taxon>
        <taxon>Candidatus Jettenia</taxon>
    </lineage>
</organism>
<proteinExistence type="predicted"/>
<protein>
    <submittedName>
        <fullName evidence="1">Uncharacterized protein</fullName>
    </submittedName>
</protein>
<gene>
    <name evidence="1" type="ORF">JETT_1775</name>
</gene>
<accession>A0A533QB92</accession>
<name>A0A533QB92_9BACT</name>
<comment type="caution">
    <text evidence="1">The sequence shown here is derived from an EMBL/GenBank/DDBJ whole genome shotgun (WGS) entry which is preliminary data.</text>
</comment>
<evidence type="ECO:0000313" key="2">
    <source>
        <dbReference type="Proteomes" id="UP000319783"/>
    </source>
</evidence>
<sequence length="38" mass="4438">MRKKLHFKIGSYNIEILKNSSLLFPLLVSVYSIKKETV</sequence>
<reference evidence="1 2" key="1">
    <citation type="submission" date="2019-04" db="EMBL/GenBank/DDBJ databases">
        <title>Genome of a novel bacterium Candidatus Jettenia ecosi reconstructed from metagenome of an anammox bioreactor.</title>
        <authorList>
            <person name="Mardanov A.V."/>
            <person name="Beletsky A.V."/>
            <person name="Ravin N.V."/>
            <person name="Botchkova E.A."/>
            <person name="Litti Y.V."/>
            <person name="Nozhevnikova A.N."/>
        </authorList>
    </citation>
    <scope>NUCLEOTIDE SEQUENCE [LARGE SCALE GENOMIC DNA]</scope>
    <source>
        <strain evidence="1">J2</strain>
    </source>
</reference>
<evidence type="ECO:0000313" key="1">
    <source>
        <dbReference type="EMBL" id="TLD41986.1"/>
    </source>
</evidence>
<dbReference type="EMBL" id="SULG01000031">
    <property type="protein sequence ID" value="TLD41986.1"/>
    <property type="molecule type" value="Genomic_DNA"/>
</dbReference>
<dbReference type="Proteomes" id="UP000319783">
    <property type="component" value="Unassembled WGS sequence"/>
</dbReference>
<dbReference type="AlphaFoldDB" id="A0A533QB92"/>